<dbReference type="Gene3D" id="1.10.472.80">
    <property type="entry name" value="Ypt/Rab-GAP domain of gyp1p, domain 3"/>
    <property type="match status" value="1"/>
</dbReference>
<reference evidence="4" key="1">
    <citation type="submission" date="2020-10" db="EMBL/GenBank/DDBJ databases">
        <authorList>
            <person name="Kikuchi T."/>
        </authorList>
    </citation>
    <scope>NUCLEOTIDE SEQUENCE</scope>
    <source>
        <strain evidence="4">NKZ352</strain>
    </source>
</reference>
<keyword evidence="5" id="KW-1185">Reference proteome</keyword>
<dbReference type="PROSITE" id="PS50086">
    <property type="entry name" value="TBC_RABGAP"/>
    <property type="match status" value="1"/>
</dbReference>
<dbReference type="AlphaFoldDB" id="A0A8S1HKR2"/>
<evidence type="ECO:0000256" key="2">
    <source>
        <dbReference type="SAM" id="MobiDB-lite"/>
    </source>
</evidence>
<evidence type="ECO:0000259" key="3">
    <source>
        <dbReference type="PROSITE" id="PS50086"/>
    </source>
</evidence>
<dbReference type="GO" id="GO:0006888">
    <property type="term" value="P:endoplasmic reticulum to Golgi vesicle-mediated transport"/>
    <property type="evidence" value="ECO:0007669"/>
    <property type="project" value="TreeGrafter"/>
</dbReference>
<dbReference type="EMBL" id="CAJGYM010000057">
    <property type="protein sequence ID" value="CAD6195567.1"/>
    <property type="molecule type" value="Genomic_DNA"/>
</dbReference>
<dbReference type="Pfam" id="PF00566">
    <property type="entry name" value="RabGAP-TBC"/>
    <property type="match status" value="1"/>
</dbReference>
<proteinExistence type="predicted"/>
<dbReference type="FunFam" id="1.10.8.1310:FF:000001">
    <property type="entry name" value="TBC1 domain family, member 20"/>
    <property type="match status" value="1"/>
</dbReference>
<comment type="caution">
    <text evidence="4">The sequence shown here is derived from an EMBL/GenBank/DDBJ whole genome shotgun (WGS) entry which is preliminary data.</text>
</comment>
<dbReference type="Proteomes" id="UP000835052">
    <property type="component" value="Unassembled WGS sequence"/>
</dbReference>
<gene>
    <name evidence="4" type="ORF">CAUJ_LOCUS11486</name>
</gene>
<protein>
    <recommendedName>
        <fullName evidence="3">Rab-GAP TBC domain-containing protein</fullName>
    </recommendedName>
</protein>
<dbReference type="InterPro" id="IPR045913">
    <property type="entry name" value="TBC20/Gyp8-like"/>
</dbReference>
<dbReference type="OrthoDB" id="206700at2759"/>
<feature type="domain" description="Rab-GAP TBC" evidence="3">
    <location>
        <begin position="86"/>
        <end position="302"/>
    </location>
</feature>
<name>A0A8S1HKR2_9PELO</name>
<sequence length="405" mass="46669">MPSLSQPQTPSKHHSRVAEEKWTTASCSEIDKISIENKDSPLLRAKYTQLRSKREAIAKFLKEHKNEDLSLYIDELRDLAVSNGGLVDDEFRAIIWPILADNLLQAEEKGDDAGSSNDSDFESAFSELEDSSLEDEQEADEDVLRQHKEWHQVELDVNRTLARFPPNITDVHRTTLQKELIPLIVRVLRLNPRFNYYQGFHDICLTVLLVCGVKDSFRICSNLARNGAFNNYLLKSLEGSVVKELDLMYVILSRVEPQLEKMMRSVELGSIFALSWPLTWFSHSLQHYQQIVRFFDCFLAAPRLLPVYVASTIVVFRKSSIFSCEREMPFIHRLLSEMPHELPVDAILKDAVYLAKLMPPTLLRTHYYEEYRKTVAAPPRNLITKTIPRFDCENSPNSTDLHDSE</sequence>
<keyword evidence="1" id="KW-0343">GTPase activation</keyword>
<accession>A0A8S1HKR2</accession>
<evidence type="ECO:0000313" key="5">
    <source>
        <dbReference type="Proteomes" id="UP000835052"/>
    </source>
</evidence>
<evidence type="ECO:0000256" key="1">
    <source>
        <dbReference type="ARBA" id="ARBA00022468"/>
    </source>
</evidence>
<feature type="region of interest" description="Disordered" evidence="2">
    <location>
        <begin position="1"/>
        <end position="20"/>
    </location>
</feature>
<dbReference type="GO" id="GO:0005789">
    <property type="term" value="C:endoplasmic reticulum membrane"/>
    <property type="evidence" value="ECO:0007669"/>
    <property type="project" value="TreeGrafter"/>
</dbReference>
<feature type="compositionally biased region" description="Polar residues" evidence="2">
    <location>
        <begin position="1"/>
        <end position="10"/>
    </location>
</feature>
<dbReference type="Gene3D" id="1.10.8.1310">
    <property type="match status" value="1"/>
</dbReference>
<dbReference type="GO" id="GO:0005096">
    <property type="term" value="F:GTPase activator activity"/>
    <property type="evidence" value="ECO:0007669"/>
    <property type="project" value="UniProtKB-KW"/>
</dbReference>
<organism evidence="4 5">
    <name type="scientific">Caenorhabditis auriculariae</name>
    <dbReference type="NCBI Taxonomy" id="2777116"/>
    <lineage>
        <taxon>Eukaryota</taxon>
        <taxon>Metazoa</taxon>
        <taxon>Ecdysozoa</taxon>
        <taxon>Nematoda</taxon>
        <taxon>Chromadorea</taxon>
        <taxon>Rhabditida</taxon>
        <taxon>Rhabditina</taxon>
        <taxon>Rhabditomorpha</taxon>
        <taxon>Rhabditoidea</taxon>
        <taxon>Rhabditidae</taxon>
        <taxon>Peloderinae</taxon>
        <taxon>Caenorhabditis</taxon>
    </lineage>
</organism>
<dbReference type="SMART" id="SM00164">
    <property type="entry name" value="TBC"/>
    <property type="match status" value="1"/>
</dbReference>
<dbReference type="PANTHER" id="PTHR20913:SF7">
    <property type="entry name" value="RE60063P"/>
    <property type="match status" value="1"/>
</dbReference>
<evidence type="ECO:0000313" key="4">
    <source>
        <dbReference type="EMBL" id="CAD6195567.1"/>
    </source>
</evidence>
<dbReference type="InterPro" id="IPR035969">
    <property type="entry name" value="Rab-GAP_TBC_sf"/>
</dbReference>
<dbReference type="InterPro" id="IPR000195">
    <property type="entry name" value="Rab-GAP-TBC_dom"/>
</dbReference>
<dbReference type="PANTHER" id="PTHR20913">
    <property type="entry name" value="TBC1 DOMAIN FAMILY MEMBER 20/GTPASE"/>
    <property type="match status" value="1"/>
</dbReference>
<dbReference type="SUPFAM" id="SSF47923">
    <property type="entry name" value="Ypt/Rab-GAP domain of gyp1p"/>
    <property type="match status" value="2"/>
</dbReference>